<evidence type="ECO:0008006" key="4">
    <source>
        <dbReference type="Google" id="ProtNLM"/>
    </source>
</evidence>
<reference evidence="3" key="1">
    <citation type="journal article" date="2019" name="Int. J. Syst. Evol. Microbiol.">
        <title>The Global Catalogue of Microorganisms (GCM) 10K type strain sequencing project: providing services to taxonomists for standard genome sequencing and annotation.</title>
        <authorList>
            <consortium name="The Broad Institute Genomics Platform"/>
            <consortium name="The Broad Institute Genome Sequencing Center for Infectious Disease"/>
            <person name="Wu L."/>
            <person name="Ma J."/>
        </authorList>
    </citation>
    <scope>NUCLEOTIDE SEQUENCE [LARGE SCALE GENOMIC DNA]</scope>
    <source>
        <strain evidence="3">KCTC 33522</strain>
    </source>
</reference>
<feature type="transmembrane region" description="Helical" evidence="1">
    <location>
        <begin position="76"/>
        <end position="100"/>
    </location>
</feature>
<name>A0ABW5XWG3_9BACL</name>
<protein>
    <recommendedName>
        <fullName evidence="4">DUF5673 domain-containing protein</fullName>
    </recommendedName>
</protein>
<keyword evidence="3" id="KW-1185">Reference proteome</keyword>
<dbReference type="RefSeq" id="WP_380146651.1">
    <property type="nucleotide sequence ID" value="NZ_JBHUOR010000013.1"/>
</dbReference>
<feature type="transmembrane region" description="Helical" evidence="1">
    <location>
        <begin position="50"/>
        <end position="69"/>
    </location>
</feature>
<evidence type="ECO:0000256" key="1">
    <source>
        <dbReference type="SAM" id="Phobius"/>
    </source>
</evidence>
<evidence type="ECO:0000313" key="3">
    <source>
        <dbReference type="Proteomes" id="UP001597568"/>
    </source>
</evidence>
<evidence type="ECO:0000313" key="2">
    <source>
        <dbReference type="EMBL" id="MFD2867320.1"/>
    </source>
</evidence>
<accession>A0ABW5XWG3</accession>
<keyword evidence="1" id="KW-0472">Membrane</keyword>
<gene>
    <name evidence="2" type="ORF">ACFSY7_02245</name>
</gene>
<dbReference type="Proteomes" id="UP001597568">
    <property type="component" value="Unassembled WGS sequence"/>
</dbReference>
<organism evidence="2 3">
    <name type="scientific">Kurthia populi</name>
    <dbReference type="NCBI Taxonomy" id="1562132"/>
    <lineage>
        <taxon>Bacteria</taxon>
        <taxon>Bacillati</taxon>
        <taxon>Bacillota</taxon>
        <taxon>Bacilli</taxon>
        <taxon>Bacillales</taxon>
        <taxon>Caryophanaceae</taxon>
        <taxon>Kurthia</taxon>
    </lineage>
</organism>
<proteinExistence type="predicted"/>
<dbReference type="EMBL" id="JBHUOR010000013">
    <property type="protein sequence ID" value="MFD2867320.1"/>
    <property type="molecule type" value="Genomic_DNA"/>
</dbReference>
<sequence length="179" mass="20323">MPSPRALLIMLAIILLIVSPFVVFFLPLIYILTFFDTPEQIVAHPNTKNYIYAFSACAIIIVAIILAAIRQNKSMIALSMTLGLAGCALFFTSIFGYTYIGTDKIVVKEILKKTTLEWDDIHDIVLEYDEDGYETYTFTKNDKTAIEIPVTRQYQDGAKSEIYALATDYHIAFEERKSR</sequence>
<keyword evidence="1" id="KW-0812">Transmembrane</keyword>
<feature type="transmembrane region" description="Helical" evidence="1">
    <location>
        <begin position="7"/>
        <end position="30"/>
    </location>
</feature>
<comment type="caution">
    <text evidence="2">The sequence shown here is derived from an EMBL/GenBank/DDBJ whole genome shotgun (WGS) entry which is preliminary data.</text>
</comment>
<keyword evidence="1" id="KW-1133">Transmembrane helix</keyword>